<gene>
    <name evidence="1" type="ORF">NSPZN2_10159</name>
</gene>
<evidence type="ECO:0008006" key="3">
    <source>
        <dbReference type="Google" id="ProtNLM"/>
    </source>
</evidence>
<name>A0ABM8QCF6_9BACT</name>
<dbReference type="Proteomes" id="UP000675880">
    <property type="component" value="Unassembled WGS sequence"/>
</dbReference>
<accession>A0ABM8QCF6</accession>
<organism evidence="1 2">
    <name type="scientific">Nitrospira defluvii</name>
    <dbReference type="NCBI Taxonomy" id="330214"/>
    <lineage>
        <taxon>Bacteria</taxon>
        <taxon>Pseudomonadati</taxon>
        <taxon>Nitrospirota</taxon>
        <taxon>Nitrospiria</taxon>
        <taxon>Nitrospirales</taxon>
        <taxon>Nitrospiraceae</taxon>
        <taxon>Nitrospira</taxon>
    </lineage>
</organism>
<comment type="caution">
    <text evidence="1">The sequence shown here is derived from an EMBL/GenBank/DDBJ whole genome shotgun (WGS) entry which is preliminary data.</text>
</comment>
<dbReference type="EMBL" id="CAJNBJ010000001">
    <property type="protein sequence ID" value="CAE6689703.1"/>
    <property type="molecule type" value="Genomic_DNA"/>
</dbReference>
<sequence length="52" mass="5953">MDAPLPALQFTPEKKVARRIMALQLRLAHGVMVVQLHHSRGVTSWDRSRCMI</sequence>
<evidence type="ECO:0000313" key="1">
    <source>
        <dbReference type="EMBL" id="CAE6689703.1"/>
    </source>
</evidence>
<reference evidence="1 2" key="1">
    <citation type="submission" date="2021-02" db="EMBL/GenBank/DDBJ databases">
        <authorList>
            <person name="Han P."/>
        </authorList>
    </citation>
    <scope>NUCLEOTIDE SEQUENCE [LARGE SCALE GENOMIC DNA]</scope>
    <source>
        <strain evidence="1">Candidatus Nitrospira sp. ZN2</strain>
    </source>
</reference>
<keyword evidence="2" id="KW-1185">Reference proteome</keyword>
<proteinExistence type="predicted"/>
<protein>
    <recommendedName>
        <fullName evidence="3">Transposase</fullName>
    </recommendedName>
</protein>
<evidence type="ECO:0000313" key="2">
    <source>
        <dbReference type="Proteomes" id="UP000675880"/>
    </source>
</evidence>